<dbReference type="InterPro" id="IPR001171">
    <property type="entry name" value="ERG24_DHCR-like"/>
</dbReference>
<keyword evidence="12 19" id="KW-0472">Membrane</keyword>
<keyword evidence="4" id="KW-0444">Lipid biosynthesis</keyword>
<dbReference type="PANTHER" id="PTHR21257">
    <property type="entry name" value="DELTA(14)-STEROL REDUCTASE"/>
    <property type="match status" value="1"/>
</dbReference>
<evidence type="ECO:0000256" key="1">
    <source>
        <dbReference type="ARBA" id="ARBA00004141"/>
    </source>
</evidence>
<keyword evidence="13" id="KW-1207">Sterol metabolism</keyword>
<comment type="similarity">
    <text evidence="2">Belongs to the ERG4/ERG24 family.</text>
</comment>
<feature type="transmembrane region" description="Helical" evidence="19">
    <location>
        <begin position="97"/>
        <end position="117"/>
    </location>
</feature>
<dbReference type="Pfam" id="PF01222">
    <property type="entry name" value="ERG4_ERG24"/>
    <property type="match status" value="1"/>
</dbReference>
<evidence type="ECO:0000256" key="4">
    <source>
        <dbReference type="ARBA" id="ARBA00022516"/>
    </source>
</evidence>
<keyword evidence="21" id="KW-1185">Reference proteome</keyword>
<evidence type="ECO:0000256" key="6">
    <source>
        <dbReference type="ARBA" id="ARBA00022857"/>
    </source>
</evidence>
<keyword evidence="10" id="KW-0756">Sterol biosynthesis</keyword>
<feature type="transmembrane region" description="Helical" evidence="19">
    <location>
        <begin position="315"/>
        <end position="345"/>
    </location>
</feature>
<feature type="transmembrane region" description="Helical" evidence="19">
    <location>
        <begin position="58"/>
        <end position="77"/>
    </location>
</feature>
<name>A0A8T2Q9H5_CERRI</name>
<keyword evidence="6" id="KW-0521">NADP</keyword>
<evidence type="ECO:0000256" key="5">
    <source>
        <dbReference type="ARBA" id="ARBA00022692"/>
    </source>
</evidence>
<evidence type="ECO:0000313" key="21">
    <source>
        <dbReference type="Proteomes" id="UP000825935"/>
    </source>
</evidence>
<feature type="transmembrane region" description="Helical" evidence="19">
    <location>
        <begin position="218"/>
        <end position="241"/>
    </location>
</feature>
<dbReference type="InterPro" id="IPR018083">
    <property type="entry name" value="Sterol_reductase_CS"/>
</dbReference>
<comment type="pathway">
    <text evidence="17">Steroid biosynthesis.</text>
</comment>
<evidence type="ECO:0000313" key="20">
    <source>
        <dbReference type="EMBL" id="KAH7280268.1"/>
    </source>
</evidence>
<dbReference type="GO" id="GO:0005789">
    <property type="term" value="C:endoplasmic reticulum membrane"/>
    <property type="evidence" value="ECO:0007669"/>
    <property type="project" value="TreeGrafter"/>
</dbReference>
<dbReference type="GO" id="GO:0016126">
    <property type="term" value="P:sterol biosynthetic process"/>
    <property type="evidence" value="ECO:0007669"/>
    <property type="project" value="UniProtKB-KW"/>
</dbReference>
<evidence type="ECO:0000256" key="11">
    <source>
        <dbReference type="ARBA" id="ARBA00023098"/>
    </source>
</evidence>
<evidence type="ECO:0000256" key="16">
    <source>
        <dbReference type="ARBA" id="ARBA00031227"/>
    </source>
</evidence>
<reference evidence="20" key="1">
    <citation type="submission" date="2021-08" db="EMBL/GenBank/DDBJ databases">
        <title>WGS assembly of Ceratopteris richardii.</title>
        <authorList>
            <person name="Marchant D.B."/>
            <person name="Chen G."/>
            <person name="Jenkins J."/>
            <person name="Shu S."/>
            <person name="Leebens-Mack J."/>
            <person name="Grimwood J."/>
            <person name="Schmutz J."/>
            <person name="Soltis P."/>
            <person name="Soltis D."/>
            <person name="Chen Z.-H."/>
        </authorList>
    </citation>
    <scope>NUCLEOTIDE SEQUENCE</scope>
    <source>
        <strain evidence="20">Whitten #5841</strain>
        <tissue evidence="20">Leaf</tissue>
    </source>
</reference>
<accession>A0A8T2Q9H5</accession>
<keyword evidence="9" id="KW-0560">Oxidoreductase</keyword>
<evidence type="ECO:0000256" key="14">
    <source>
        <dbReference type="ARBA" id="ARBA00023221"/>
    </source>
</evidence>
<evidence type="ECO:0000256" key="8">
    <source>
        <dbReference type="ARBA" id="ARBA00022989"/>
    </source>
</evidence>
<comment type="caution">
    <text evidence="20">The sequence shown here is derived from an EMBL/GenBank/DDBJ whole genome shotgun (WGS) entry which is preliminary data.</text>
</comment>
<evidence type="ECO:0000256" key="3">
    <source>
        <dbReference type="ARBA" id="ARBA00012413"/>
    </source>
</evidence>
<keyword evidence="7" id="KW-0752">Steroid biosynthesis</keyword>
<keyword evidence="5 19" id="KW-0812">Transmembrane</keyword>
<keyword evidence="8 19" id="KW-1133">Transmembrane helix</keyword>
<gene>
    <name evidence="20" type="ORF">KP509_37G058500</name>
</gene>
<protein>
    <recommendedName>
        <fullName evidence="18">Delta(14)-sterol reductase</fullName>
        <ecNumber evidence="3">1.3.1.70</ecNumber>
    </recommendedName>
    <alternativeName>
        <fullName evidence="15">C-14 sterol reductase</fullName>
    </alternativeName>
    <alternativeName>
        <fullName evidence="16">Sterol C14-reductase</fullName>
    </alternativeName>
</protein>
<feature type="transmembrane region" description="Helical" evidence="19">
    <location>
        <begin position="248"/>
        <end position="267"/>
    </location>
</feature>
<evidence type="ECO:0000256" key="13">
    <source>
        <dbReference type="ARBA" id="ARBA00023166"/>
    </source>
</evidence>
<dbReference type="OMA" id="EWCELRP"/>
<dbReference type="AlphaFoldDB" id="A0A8T2Q9H5"/>
<evidence type="ECO:0000256" key="19">
    <source>
        <dbReference type="SAM" id="Phobius"/>
    </source>
</evidence>
<dbReference type="FunFam" id="1.20.120.1630:FF:000011">
    <property type="entry name" value="Delta(14)-sterol reductase"/>
    <property type="match status" value="1"/>
</dbReference>
<feature type="transmembrane region" description="Helical" evidence="19">
    <location>
        <begin position="180"/>
        <end position="198"/>
    </location>
</feature>
<dbReference type="EC" id="1.3.1.70" evidence="3"/>
<evidence type="ECO:0000256" key="18">
    <source>
        <dbReference type="ARBA" id="ARBA00069705"/>
    </source>
</evidence>
<keyword evidence="14" id="KW-0753">Steroid metabolism</keyword>
<dbReference type="PROSITE" id="PS01018">
    <property type="entry name" value="STEROL_REDUCT_2"/>
    <property type="match status" value="1"/>
</dbReference>
<evidence type="ECO:0000256" key="12">
    <source>
        <dbReference type="ARBA" id="ARBA00023136"/>
    </source>
</evidence>
<evidence type="ECO:0000256" key="9">
    <source>
        <dbReference type="ARBA" id="ARBA00023002"/>
    </source>
</evidence>
<dbReference type="Gene3D" id="1.20.120.1630">
    <property type="match status" value="1"/>
</dbReference>
<evidence type="ECO:0000256" key="15">
    <source>
        <dbReference type="ARBA" id="ARBA00030165"/>
    </source>
</evidence>
<comment type="subcellular location">
    <subcellularLocation>
        <location evidence="1">Membrane</location>
        <topology evidence="1">Multi-pass membrane protein</topology>
    </subcellularLocation>
</comment>
<dbReference type="PANTHER" id="PTHR21257:SF52">
    <property type="entry name" value="DELTA(14)-STEROL REDUCTASE TM7SF2"/>
    <property type="match status" value="1"/>
</dbReference>
<sequence length="378" mass="43401">MELASPLITALQACPLLGLPSQHGLAVLFGYLFTLALFDRILPGQIVPGVVLEDKTRLYYKCNGFLSLILLSIAFLVGWRRELYSLEVIAEKGGELFVTTLIFSFLESLILYVSGCLSKSKSSSLRPHRTGNFINDWWLGVQLNPSFLGIDVKFFTVKAGMMGWFFINLSIAARQIQIEGFLTLPMILYQSFSMIYVLDFFWFEEYMTSTWDIIAENFGYMLIFGDLVWIPFTFSIQGWWLLTHKPTLTIYAAALNIIIFVIGYAVFRGANRQKHLFKKNPKTLIWGQPPKTIGGKLLASGYWGISRHCNYLGDIILALSLSLPCGASSLVPYFYPLYLFLLLLWRERRDEARCSDKYKELWAEYCKAVPWRIFPYLY</sequence>
<proteinExistence type="inferred from homology"/>
<evidence type="ECO:0000256" key="2">
    <source>
        <dbReference type="ARBA" id="ARBA00005402"/>
    </source>
</evidence>
<evidence type="ECO:0000256" key="7">
    <source>
        <dbReference type="ARBA" id="ARBA00022955"/>
    </source>
</evidence>
<evidence type="ECO:0000256" key="17">
    <source>
        <dbReference type="ARBA" id="ARBA00060577"/>
    </source>
</evidence>
<dbReference type="GO" id="GO:0050613">
    <property type="term" value="F:Delta14-sterol reductase activity"/>
    <property type="evidence" value="ECO:0007669"/>
    <property type="project" value="UniProtKB-EC"/>
</dbReference>
<dbReference type="EMBL" id="CM035442">
    <property type="protein sequence ID" value="KAH7280268.1"/>
    <property type="molecule type" value="Genomic_DNA"/>
</dbReference>
<keyword evidence="11" id="KW-0443">Lipid metabolism</keyword>
<dbReference type="EMBL" id="CM035442">
    <property type="protein sequence ID" value="KAH7280269.1"/>
    <property type="molecule type" value="Genomic_DNA"/>
</dbReference>
<organism evidence="20 21">
    <name type="scientific">Ceratopteris richardii</name>
    <name type="common">Triangle waterfern</name>
    <dbReference type="NCBI Taxonomy" id="49495"/>
    <lineage>
        <taxon>Eukaryota</taxon>
        <taxon>Viridiplantae</taxon>
        <taxon>Streptophyta</taxon>
        <taxon>Embryophyta</taxon>
        <taxon>Tracheophyta</taxon>
        <taxon>Polypodiopsida</taxon>
        <taxon>Polypodiidae</taxon>
        <taxon>Polypodiales</taxon>
        <taxon>Pteridineae</taxon>
        <taxon>Pteridaceae</taxon>
        <taxon>Parkerioideae</taxon>
        <taxon>Ceratopteris</taxon>
    </lineage>
</organism>
<dbReference type="OrthoDB" id="5326588at2759"/>
<evidence type="ECO:0000256" key="10">
    <source>
        <dbReference type="ARBA" id="ARBA00023011"/>
    </source>
</evidence>
<dbReference type="Proteomes" id="UP000825935">
    <property type="component" value="Chromosome 37"/>
</dbReference>